<comment type="subcellular location">
    <subcellularLocation>
        <location evidence="1">Membrane</location>
        <topology evidence="1">Multi-pass membrane protein</topology>
    </subcellularLocation>
</comment>
<evidence type="ECO:0000256" key="1">
    <source>
        <dbReference type="ARBA" id="ARBA00004141"/>
    </source>
</evidence>
<evidence type="ECO:0000259" key="6">
    <source>
        <dbReference type="Pfam" id="PF01284"/>
    </source>
</evidence>
<dbReference type="InterPro" id="IPR008253">
    <property type="entry name" value="Marvel"/>
</dbReference>
<name>A0A2S4KV20_9HYPO</name>
<evidence type="ECO:0000256" key="5">
    <source>
        <dbReference type="SAM" id="Phobius"/>
    </source>
</evidence>
<keyword evidence="2 5" id="KW-0812">Transmembrane</keyword>
<dbReference type="STRING" id="94208.A0A2S4KV20"/>
<dbReference type="Proteomes" id="UP000237481">
    <property type="component" value="Unassembled WGS sequence"/>
</dbReference>
<feature type="domain" description="MARVEL" evidence="6">
    <location>
        <begin position="9"/>
        <end position="136"/>
    </location>
</feature>
<keyword evidence="4 5" id="KW-0472">Membrane</keyword>
<organism evidence="7 8">
    <name type="scientific">Tolypocladium paradoxum</name>
    <dbReference type="NCBI Taxonomy" id="94208"/>
    <lineage>
        <taxon>Eukaryota</taxon>
        <taxon>Fungi</taxon>
        <taxon>Dikarya</taxon>
        <taxon>Ascomycota</taxon>
        <taxon>Pezizomycotina</taxon>
        <taxon>Sordariomycetes</taxon>
        <taxon>Hypocreomycetidae</taxon>
        <taxon>Hypocreales</taxon>
        <taxon>Ophiocordycipitaceae</taxon>
        <taxon>Tolypocladium</taxon>
    </lineage>
</organism>
<dbReference type="GO" id="GO:0016020">
    <property type="term" value="C:membrane"/>
    <property type="evidence" value="ECO:0007669"/>
    <property type="project" value="UniProtKB-SubCell"/>
</dbReference>
<keyword evidence="3 5" id="KW-1133">Transmembrane helix</keyword>
<evidence type="ECO:0000256" key="3">
    <source>
        <dbReference type="ARBA" id="ARBA00022989"/>
    </source>
</evidence>
<proteinExistence type="predicted"/>
<dbReference type="PANTHER" id="PTHR37451:SF1">
    <property type="entry name" value="MARVEL DOMAIN-CONTAINING PROTEIN"/>
    <property type="match status" value="1"/>
</dbReference>
<evidence type="ECO:0000313" key="7">
    <source>
        <dbReference type="EMBL" id="POR34024.1"/>
    </source>
</evidence>
<dbReference type="EMBL" id="PKSG01000583">
    <property type="protein sequence ID" value="POR34024.1"/>
    <property type="molecule type" value="Genomic_DNA"/>
</dbReference>
<feature type="transmembrane region" description="Helical" evidence="5">
    <location>
        <begin position="36"/>
        <end position="64"/>
    </location>
</feature>
<dbReference type="AlphaFoldDB" id="A0A2S4KV20"/>
<feature type="transmembrane region" description="Helical" evidence="5">
    <location>
        <begin position="7"/>
        <end position="30"/>
    </location>
</feature>
<keyword evidence="8" id="KW-1185">Reference proteome</keyword>
<evidence type="ECO:0000256" key="4">
    <source>
        <dbReference type="ARBA" id="ARBA00023136"/>
    </source>
</evidence>
<gene>
    <name evidence="7" type="ORF">TPAR_05778</name>
</gene>
<evidence type="ECO:0000313" key="8">
    <source>
        <dbReference type="Proteomes" id="UP000237481"/>
    </source>
</evidence>
<protein>
    <recommendedName>
        <fullName evidence="6">MARVEL domain-containing protein</fullName>
    </recommendedName>
</protein>
<evidence type="ECO:0000256" key="2">
    <source>
        <dbReference type="ARBA" id="ARBA00022692"/>
    </source>
</evidence>
<feature type="transmembrane region" description="Helical" evidence="5">
    <location>
        <begin position="120"/>
        <end position="143"/>
    </location>
</feature>
<feature type="transmembrane region" description="Helical" evidence="5">
    <location>
        <begin position="76"/>
        <end position="100"/>
    </location>
</feature>
<sequence length="162" mass="17181">MGLGAGITTIIHAVLAVLLLIELGLTGYVVGQFTSVYWGISPSSFGFMLFNSIWSILVLVYLALTPRFVEKLYHSIIALALLGVTTLFWFAGSIAMAAFIGVPGACPYAFCTALRTAQAAVAFGFFIWIIFSVLTAFEGMTFLRGGARADTTNKPGQPAAAA</sequence>
<accession>A0A2S4KV20</accession>
<dbReference type="Pfam" id="PF01284">
    <property type="entry name" value="MARVEL"/>
    <property type="match status" value="1"/>
</dbReference>
<dbReference type="OrthoDB" id="2117453at2759"/>
<dbReference type="PANTHER" id="PTHR37451">
    <property type="entry name" value="MARVEL DOMAIN"/>
    <property type="match status" value="1"/>
</dbReference>
<comment type="caution">
    <text evidence="7">The sequence shown here is derived from an EMBL/GenBank/DDBJ whole genome shotgun (WGS) entry which is preliminary data.</text>
</comment>
<reference evidence="7 8" key="1">
    <citation type="submission" date="2018-01" db="EMBL/GenBank/DDBJ databases">
        <title>Harnessing the power of phylogenomics to disentangle the directionality and signatures of interkingdom host jumping in the parasitic fungal genus Tolypocladium.</title>
        <authorList>
            <person name="Quandt C.A."/>
            <person name="Patterson W."/>
            <person name="Spatafora J.W."/>
        </authorList>
    </citation>
    <scope>NUCLEOTIDE SEQUENCE [LARGE SCALE GENOMIC DNA]</scope>
    <source>
        <strain evidence="7 8">NRBC 100945</strain>
    </source>
</reference>